<accession>A0A3P7L7S2</accession>
<keyword evidence="2" id="KW-1185">Reference proteome</keyword>
<gene>
    <name evidence="1" type="ORF">DILT_LOCUS5301</name>
</gene>
<dbReference type="EMBL" id="UYRU01047124">
    <property type="protein sequence ID" value="VDN09470.1"/>
    <property type="molecule type" value="Genomic_DNA"/>
</dbReference>
<dbReference type="OrthoDB" id="6247219at2759"/>
<protein>
    <submittedName>
        <fullName evidence="1">Uncharacterized protein</fullName>
    </submittedName>
</protein>
<organism evidence="1 2">
    <name type="scientific">Dibothriocephalus latus</name>
    <name type="common">Fish tapeworm</name>
    <name type="synonym">Diphyllobothrium latum</name>
    <dbReference type="NCBI Taxonomy" id="60516"/>
    <lineage>
        <taxon>Eukaryota</taxon>
        <taxon>Metazoa</taxon>
        <taxon>Spiralia</taxon>
        <taxon>Lophotrochozoa</taxon>
        <taxon>Platyhelminthes</taxon>
        <taxon>Cestoda</taxon>
        <taxon>Eucestoda</taxon>
        <taxon>Diphyllobothriidea</taxon>
        <taxon>Diphyllobothriidae</taxon>
        <taxon>Dibothriocephalus</taxon>
    </lineage>
</organism>
<dbReference type="Proteomes" id="UP000281553">
    <property type="component" value="Unassembled WGS sequence"/>
</dbReference>
<proteinExistence type="predicted"/>
<evidence type="ECO:0000313" key="2">
    <source>
        <dbReference type="Proteomes" id="UP000281553"/>
    </source>
</evidence>
<sequence length="96" mass="11120">MFYTYTDLKWVFDQTLEKFNWKPSSSTPIAMITILPESFEDGFNAGLDSLFQKQAVSDTLASYKALTHDLKRSVRTWLPVLNDLPKQARMLKSKWA</sequence>
<reference evidence="1 2" key="1">
    <citation type="submission" date="2018-11" db="EMBL/GenBank/DDBJ databases">
        <authorList>
            <consortium name="Pathogen Informatics"/>
        </authorList>
    </citation>
    <scope>NUCLEOTIDE SEQUENCE [LARGE SCALE GENOMIC DNA]</scope>
</reference>
<dbReference type="AlphaFoldDB" id="A0A3P7L7S2"/>
<name>A0A3P7L7S2_DIBLA</name>
<evidence type="ECO:0000313" key="1">
    <source>
        <dbReference type="EMBL" id="VDN09470.1"/>
    </source>
</evidence>